<organism evidence="1 2">
    <name type="scientific">Tribonema minus</name>
    <dbReference type="NCBI Taxonomy" id="303371"/>
    <lineage>
        <taxon>Eukaryota</taxon>
        <taxon>Sar</taxon>
        <taxon>Stramenopiles</taxon>
        <taxon>Ochrophyta</taxon>
        <taxon>PX clade</taxon>
        <taxon>Xanthophyceae</taxon>
        <taxon>Tribonematales</taxon>
        <taxon>Tribonemataceae</taxon>
        <taxon>Tribonema</taxon>
    </lineage>
</organism>
<sequence length="395" mass="41873">MAYSLMASYIHVLQQAKWLDRWPQLDASYITVRDFLSMLALPDTLWSRRLFDLVDVNFTGCVAFNDFVTGTYRLLLLDRHNLLQTAFRVLSRRGAAGFNAAVTVLDHKDARTFAALRYPRLSAAAAARRGAAILAALDEDGSGGVSFAEFAAFGARNPVFLALAHGLLSAARRAFLGGEHWAAETRRLKRAAPGEHPLISALFVDPAAVAAAAAALSAKRAAAAATAAAAAAPATAAVVTAPPPPLLRVFSSGEMLARKTFVHAAAQAASNTINALQAPQYQQADHTATQSEIHALCSTSGAASDARRTRGLAGMASWRSGDVDGNFTFDLSAPFGARFLGEGEGDEEGGEEGEGEGRYAELAERFAGQYCERLMAAQKAHNVPLRLPAYATKPA</sequence>
<proteinExistence type="predicted"/>
<dbReference type="SUPFAM" id="SSF47473">
    <property type="entry name" value="EF-hand"/>
    <property type="match status" value="1"/>
</dbReference>
<dbReference type="Proteomes" id="UP000664859">
    <property type="component" value="Unassembled WGS sequence"/>
</dbReference>
<evidence type="ECO:0000313" key="2">
    <source>
        <dbReference type="Proteomes" id="UP000664859"/>
    </source>
</evidence>
<dbReference type="OrthoDB" id="190946at2759"/>
<dbReference type="EMBL" id="JAFCMP010000520">
    <property type="protein sequence ID" value="KAG5177882.1"/>
    <property type="molecule type" value="Genomic_DNA"/>
</dbReference>
<protein>
    <recommendedName>
        <fullName evidence="3">EF-hand domain-containing protein</fullName>
    </recommendedName>
</protein>
<keyword evidence="2" id="KW-1185">Reference proteome</keyword>
<accession>A0A836CA45</accession>
<evidence type="ECO:0000313" key="1">
    <source>
        <dbReference type="EMBL" id="KAG5177882.1"/>
    </source>
</evidence>
<dbReference type="InterPro" id="IPR011992">
    <property type="entry name" value="EF-hand-dom_pair"/>
</dbReference>
<reference evidence="1" key="1">
    <citation type="submission" date="2021-02" db="EMBL/GenBank/DDBJ databases">
        <title>First Annotated Genome of the Yellow-green Alga Tribonema minus.</title>
        <authorList>
            <person name="Mahan K.M."/>
        </authorList>
    </citation>
    <scope>NUCLEOTIDE SEQUENCE</scope>
    <source>
        <strain evidence="1">UTEX B ZZ1240</strain>
    </source>
</reference>
<name>A0A836CA45_9STRA</name>
<dbReference type="Gene3D" id="1.10.238.10">
    <property type="entry name" value="EF-hand"/>
    <property type="match status" value="1"/>
</dbReference>
<dbReference type="AlphaFoldDB" id="A0A836CA45"/>
<comment type="caution">
    <text evidence="1">The sequence shown here is derived from an EMBL/GenBank/DDBJ whole genome shotgun (WGS) entry which is preliminary data.</text>
</comment>
<evidence type="ECO:0008006" key="3">
    <source>
        <dbReference type="Google" id="ProtNLM"/>
    </source>
</evidence>
<gene>
    <name evidence="1" type="ORF">JKP88DRAFT_248481</name>
</gene>